<keyword evidence="3" id="KW-1185">Reference proteome</keyword>
<dbReference type="AlphaFoldDB" id="A0AAJ7WUQ7"/>
<reference evidence="4" key="1">
    <citation type="submission" date="2025-08" db="UniProtKB">
        <authorList>
            <consortium name="RefSeq"/>
        </authorList>
    </citation>
    <scope>IDENTIFICATION</scope>
    <source>
        <tissue evidence="4">Sperm</tissue>
    </source>
</reference>
<dbReference type="PANTHER" id="PTHR37915">
    <property type="match status" value="1"/>
</dbReference>
<feature type="compositionally biased region" description="Polar residues" evidence="2">
    <location>
        <begin position="1"/>
        <end position="14"/>
    </location>
</feature>
<accession>A0AAJ7WUQ7</accession>
<proteinExistence type="predicted"/>
<dbReference type="KEGG" id="pmrn:116942012"/>
<evidence type="ECO:0000256" key="1">
    <source>
        <dbReference type="SAM" id="Coils"/>
    </source>
</evidence>
<protein>
    <submittedName>
        <fullName evidence="4">Uncharacterized protein LOC116942012 isoform X1</fullName>
    </submittedName>
</protein>
<feature type="region of interest" description="Disordered" evidence="2">
    <location>
        <begin position="1"/>
        <end position="31"/>
    </location>
</feature>
<sequence length="235" mass="25966">MFSPGSRTAQSSGHHNAPRLGPSVLGQHGRSSGLACMSTVAAGDFASRHAAPPEEGEEVQAVMERMALVKLARHADQTQQELEKMRTRVDRTMEAFELGNRAVMDSLKRANMECFENLEQLESFLSSSAQRQQHQQDTMVFIVGYQEKCACRQQLLSQLSEFFDHSSILTDGESSKDLDVDISHSTQKVQEALESTRQAMVHLGTLHSALISLTSHTGSAKEKKRYGALHSHTGR</sequence>
<name>A0AAJ7WUQ7_PETMA</name>
<gene>
    <name evidence="4" type="primary">LOC116942012</name>
</gene>
<evidence type="ECO:0000256" key="2">
    <source>
        <dbReference type="SAM" id="MobiDB-lite"/>
    </source>
</evidence>
<dbReference type="Proteomes" id="UP001318040">
    <property type="component" value="Chromosome 13"/>
</dbReference>
<evidence type="ECO:0000313" key="3">
    <source>
        <dbReference type="Proteomes" id="UP001318040"/>
    </source>
</evidence>
<keyword evidence="1" id="KW-0175">Coiled coil</keyword>
<organism evidence="3 4">
    <name type="scientific">Petromyzon marinus</name>
    <name type="common">Sea lamprey</name>
    <dbReference type="NCBI Taxonomy" id="7757"/>
    <lineage>
        <taxon>Eukaryota</taxon>
        <taxon>Metazoa</taxon>
        <taxon>Chordata</taxon>
        <taxon>Craniata</taxon>
        <taxon>Vertebrata</taxon>
        <taxon>Cyclostomata</taxon>
        <taxon>Hyperoartia</taxon>
        <taxon>Petromyzontiformes</taxon>
        <taxon>Petromyzontidae</taxon>
        <taxon>Petromyzon</taxon>
    </lineage>
</organism>
<dbReference type="RefSeq" id="XP_032809408.1">
    <property type="nucleotide sequence ID" value="XM_032953517.1"/>
</dbReference>
<evidence type="ECO:0000313" key="4">
    <source>
        <dbReference type="RefSeq" id="XP_032809408.1"/>
    </source>
</evidence>
<dbReference type="PANTHER" id="PTHR37915:SF3">
    <property type="match status" value="1"/>
</dbReference>
<feature type="coiled-coil region" evidence="1">
    <location>
        <begin position="68"/>
        <end position="95"/>
    </location>
</feature>